<dbReference type="InterPro" id="IPR025430">
    <property type="entry name" value="DUF4167"/>
</dbReference>
<dbReference type="EMBL" id="UFTD01000001">
    <property type="protein sequence ID" value="SSZ39360.1"/>
    <property type="molecule type" value="Genomic_DNA"/>
</dbReference>
<feature type="region of interest" description="Disordered" evidence="1">
    <location>
        <begin position="16"/>
        <end position="59"/>
    </location>
</feature>
<gene>
    <name evidence="3" type="ORF">NCTC12860_00572</name>
</gene>
<sequence>MRKSQLRHTLRQTLQKGIKMRPQQNRRVRGRNNNNNGNNNNNRRGPNPLSRNYESSGPDVKIRGNAQQIADKYISLARDAQGAGDRVMSENYLQHAEHYLRIILAAAGQMSQSVRRDENRDENNEQECSEINLDGEKKDAVEGDTDVLQMPSQKNGNGQYAKTQNGDARENALEALSDEKTDQEHCRSEKNVEPVKKTRRSPRRRTVRTQQDESSLELSLTTEESTSNGDASTATKEVSSLPGLGEGIQRKTRRRRVVNLEAEENV</sequence>
<dbReference type="Pfam" id="PF13763">
    <property type="entry name" value="DUF4167"/>
    <property type="match status" value="1"/>
</dbReference>
<reference evidence="3 4" key="1">
    <citation type="submission" date="2018-06" db="EMBL/GenBank/DDBJ databases">
        <authorList>
            <consortium name="Pathogen Informatics"/>
            <person name="Doyle S."/>
        </authorList>
    </citation>
    <scope>NUCLEOTIDE SEQUENCE [LARGE SCALE GENOMIC DNA]</scope>
    <source>
        <strain evidence="3 4">NCTC12860</strain>
    </source>
</reference>
<organism evidence="3 4">
    <name type="scientific">Bartonella grahamii</name>
    <dbReference type="NCBI Taxonomy" id="33045"/>
    <lineage>
        <taxon>Bacteria</taxon>
        <taxon>Pseudomonadati</taxon>
        <taxon>Pseudomonadota</taxon>
        <taxon>Alphaproteobacteria</taxon>
        <taxon>Hyphomicrobiales</taxon>
        <taxon>Bartonellaceae</taxon>
        <taxon>Bartonella</taxon>
    </lineage>
</organism>
<feature type="compositionally biased region" description="Low complexity" evidence="1">
    <location>
        <begin position="31"/>
        <end position="48"/>
    </location>
</feature>
<name>A0A336NBB3_BARGR</name>
<feature type="compositionally biased region" description="Basic residues" evidence="1">
    <location>
        <begin position="197"/>
        <end position="207"/>
    </location>
</feature>
<evidence type="ECO:0000313" key="4">
    <source>
        <dbReference type="Proteomes" id="UP000253846"/>
    </source>
</evidence>
<evidence type="ECO:0000259" key="2">
    <source>
        <dbReference type="Pfam" id="PF13763"/>
    </source>
</evidence>
<feature type="region of interest" description="Disordered" evidence="1">
    <location>
        <begin position="177"/>
        <end position="266"/>
    </location>
</feature>
<dbReference type="AlphaFoldDB" id="A0A336NBB3"/>
<feature type="domain" description="DUF4167" evidence="2">
    <location>
        <begin position="29"/>
        <end position="106"/>
    </location>
</feature>
<feature type="compositionally biased region" description="Low complexity" evidence="1">
    <location>
        <begin position="216"/>
        <end position="227"/>
    </location>
</feature>
<proteinExistence type="predicted"/>
<evidence type="ECO:0000256" key="1">
    <source>
        <dbReference type="SAM" id="MobiDB-lite"/>
    </source>
</evidence>
<accession>A0A336NBB3</accession>
<feature type="compositionally biased region" description="Basic and acidic residues" evidence="1">
    <location>
        <begin position="177"/>
        <end position="196"/>
    </location>
</feature>
<evidence type="ECO:0000313" key="3">
    <source>
        <dbReference type="EMBL" id="SSZ39360.1"/>
    </source>
</evidence>
<protein>
    <recommendedName>
        <fullName evidence="2">DUF4167 domain-containing protein</fullName>
    </recommendedName>
</protein>
<feature type="compositionally biased region" description="Polar residues" evidence="1">
    <location>
        <begin position="228"/>
        <end position="238"/>
    </location>
</feature>
<dbReference type="Proteomes" id="UP000253846">
    <property type="component" value="Unassembled WGS sequence"/>
</dbReference>